<protein>
    <recommendedName>
        <fullName evidence="1">Transposase InsH N-terminal domain-containing protein</fullName>
    </recommendedName>
</protein>
<dbReference type="Pfam" id="PF05598">
    <property type="entry name" value="DUF772"/>
    <property type="match status" value="1"/>
</dbReference>
<name>A0AAW8M270_AGRTU</name>
<reference evidence="2" key="1">
    <citation type="submission" date="2023-07" db="EMBL/GenBank/DDBJ databases">
        <title>Sorghum-associated microbial communities from plants grown in Nebraska, USA.</title>
        <authorList>
            <person name="Schachtman D."/>
        </authorList>
    </citation>
    <scope>NUCLEOTIDE SEQUENCE</scope>
    <source>
        <strain evidence="2">1457</strain>
    </source>
</reference>
<gene>
    <name evidence="2" type="ORF">J2W61_005187</name>
</gene>
<dbReference type="AlphaFoldDB" id="A0AAW8M270"/>
<dbReference type="InterPro" id="IPR008490">
    <property type="entry name" value="Transposase_InsH_N"/>
</dbReference>
<feature type="domain" description="Transposase InsH N-terminal" evidence="1">
    <location>
        <begin position="19"/>
        <end position="54"/>
    </location>
</feature>
<evidence type="ECO:0000313" key="3">
    <source>
        <dbReference type="Proteomes" id="UP001265315"/>
    </source>
</evidence>
<evidence type="ECO:0000313" key="2">
    <source>
        <dbReference type="EMBL" id="MDR6705312.1"/>
    </source>
</evidence>
<organism evidence="2 3">
    <name type="scientific">Agrobacterium tumefaciens</name>
    <dbReference type="NCBI Taxonomy" id="358"/>
    <lineage>
        <taxon>Bacteria</taxon>
        <taxon>Pseudomonadati</taxon>
        <taxon>Pseudomonadota</taxon>
        <taxon>Alphaproteobacteria</taxon>
        <taxon>Hyphomicrobiales</taxon>
        <taxon>Rhizobiaceae</taxon>
        <taxon>Rhizobium/Agrobacterium group</taxon>
        <taxon>Agrobacterium</taxon>
        <taxon>Agrobacterium tumefaciens complex</taxon>
    </lineage>
</organism>
<evidence type="ECO:0000259" key="1">
    <source>
        <dbReference type="Pfam" id="PF05598"/>
    </source>
</evidence>
<dbReference type="EMBL" id="JAVDSW010000009">
    <property type="protein sequence ID" value="MDR6705312.1"/>
    <property type="molecule type" value="Genomic_DNA"/>
</dbReference>
<accession>A0AAW8M270</accession>
<comment type="caution">
    <text evidence="2">The sequence shown here is derived from an EMBL/GenBank/DDBJ whole genome shotgun (WGS) entry which is preliminary data.</text>
</comment>
<proteinExistence type="predicted"/>
<dbReference type="Proteomes" id="UP001265315">
    <property type="component" value="Unassembled WGS sequence"/>
</dbReference>
<sequence length="72" mass="8420">MPLADALYMRTVVEHYRVSVERWVENPYWQFFCGFEFFQREAPINASTMTHRRKDWAAGAGGIAEDEYRGSA</sequence>